<dbReference type="Gene3D" id="2.40.160.20">
    <property type="match status" value="1"/>
</dbReference>
<evidence type="ECO:0000313" key="5">
    <source>
        <dbReference type="Proteomes" id="UP001368318"/>
    </source>
</evidence>
<dbReference type="Proteomes" id="UP001368318">
    <property type="component" value="Chromosome"/>
</dbReference>
<keyword evidence="1" id="KW-0732">Signal</keyword>
<evidence type="ECO:0000313" key="3">
    <source>
        <dbReference type="EMBL" id="WXA02936.1"/>
    </source>
</evidence>
<dbReference type="KEGG" id="mcaa:R3L15_07080"/>
<feature type="signal peptide" evidence="1">
    <location>
        <begin position="1"/>
        <end position="20"/>
    </location>
</feature>
<gene>
    <name evidence="4" type="ORF">R3L15_07080</name>
    <name evidence="3" type="ORF">R3L16_00320</name>
</gene>
<evidence type="ECO:0000259" key="2">
    <source>
        <dbReference type="Pfam" id="PF13568"/>
    </source>
</evidence>
<feature type="domain" description="Outer membrane protein beta-barrel" evidence="2">
    <location>
        <begin position="20"/>
        <end position="195"/>
    </location>
</feature>
<dbReference type="EMBL" id="CP136925">
    <property type="protein sequence ID" value="WXA11903.1"/>
    <property type="molecule type" value="Genomic_DNA"/>
</dbReference>
<dbReference type="RefSeq" id="WP_338730806.1">
    <property type="nucleotide sequence ID" value="NZ_CP136925.1"/>
</dbReference>
<dbReference type="InterPro" id="IPR011250">
    <property type="entry name" value="OMP/PagP_B-barrel"/>
</dbReference>
<dbReference type="SUPFAM" id="SSF56925">
    <property type="entry name" value="OMPA-like"/>
    <property type="match status" value="1"/>
</dbReference>
<dbReference type="AlphaFoldDB" id="A0AAU6P0J4"/>
<protein>
    <submittedName>
        <fullName evidence="3">Porin family protein</fullName>
    </submittedName>
</protein>
<name>A0AAU6P0J4_9FLAO</name>
<dbReference type="InterPro" id="IPR025665">
    <property type="entry name" value="Beta-barrel_OMP_2"/>
</dbReference>
<dbReference type="EMBL" id="CP136924">
    <property type="protein sequence ID" value="WXA02936.1"/>
    <property type="molecule type" value="Genomic_DNA"/>
</dbReference>
<sequence length="219" mass="23772">MKKLILSAAIAVFGFTGVMAQEFSFGPKAGVNFATLNGDVENAEMQVGFHIGGAAEYKFNEKMGVQAELLFSTQGAKDEYSESETNGGITYSLKEESKVKLNYVNIPVMFKYYIVNGFNVSAGPQVGILASAKEEYDYEESVSGGGMNQTESGSAERDIDDNLKSIDFGLNFGVGYKMDMGLTFDARYNLGLMNINDAPNSDDYKISNGVIQVSVGFMF</sequence>
<accession>A0AAU6P0J4</accession>
<reference evidence="3 5" key="1">
    <citation type="submission" date="2023-10" db="EMBL/GenBank/DDBJ databases">
        <title>Culture-based analysis of two novel bacteria associated with mangrove crab gills.</title>
        <authorList>
            <person name="Yang X."/>
            <person name="Garuglieri E."/>
            <person name="Van Goethem M.W."/>
            <person name="Fusi M."/>
            <person name="Marasco R."/>
            <person name="Daffonchio D.G."/>
        </authorList>
    </citation>
    <scope>NUCLEOTIDE SEQUENCE [LARGE SCALE GENOMIC DNA]</scope>
    <source>
        <strain evidence="4">UG2-1</strain>
        <strain evidence="3">UG2-2</strain>
        <strain evidence="5">UG2_2</strain>
    </source>
</reference>
<keyword evidence="5" id="KW-1185">Reference proteome</keyword>
<organism evidence="3 5">
    <name type="scientific">Mangrovimonas cancribranchiae</name>
    <dbReference type="NCBI Taxonomy" id="3080055"/>
    <lineage>
        <taxon>Bacteria</taxon>
        <taxon>Pseudomonadati</taxon>
        <taxon>Bacteroidota</taxon>
        <taxon>Flavobacteriia</taxon>
        <taxon>Flavobacteriales</taxon>
        <taxon>Flavobacteriaceae</taxon>
        <taxon>Mangrovimonas</taxon>
    </lineage>
</organism>
<evidence type="ECO:0000256" key="1">
    <source>
        <dbReference type="SAM" id="SignalP"/>
    </source>
</evidence>
<feature type="chain" id="PRO_5044712847" evidence="1">
    <location>
        <begin position="21"/>
        <end position="219"/>
    </location>
</feature>
<proteinExistence type="predicted"/>
<evidence type="ECO:0000313" key="4">
    <source>
        <dbReference type="EMBL" id="WXA11903.1"/>
    </source>
</evidence>
<dbReference type="Pfam" id="PF13568">
    <property type="entry name" value="OMP_b-brl_2"/>
    <property type="match status" value="1"/>
</dbReference>